<dbReference type="EMBL" id="AP018449">
    <property type="protein sequence ID" value="BBB92912.1"/>
    <property type="molecule type" value="Genomic_DNA"/>
</dbReference>
<proteinExistence type="predicted"/>
<keyword evidence="1" id="KW-0472">Membrane</keyword>
<reference evidence="2 3" key="1">
    <citation type="journal article" date="2018" name="Int. J. Syst. Evol. Microbiol.">
        <title>Methylomusa anaerophila gen. nov., sp. nov., an anaerobic methanol-utilizing bacterium isolated from a microbial fuel cell.</title>
        <authorList>
            <person name="Amano N."/>
            <person name="Yamamuro A."/>
            <person name="Miyahara M."/>
            <person name="Kouzuma A."/>
            <person name="Abe T."/>
            <person name="Watanabe K."/>
        </authorList>
    </citation>
    <scope>NUCLEOTIDE SEQUENCE [LARGE SCALE GENOMIC DNA]</scope>
    <source>
        <strain evidence="2 3">MMFC1</strain>
    </source>
</reference>
<accession>A0A348APB4</accession>
<keyword evidence="1" id="KW-1133">Transmembrane helix</keyword>
<dbReference type="Proteomes" id="UP000276437">
    <property type="component" value="Chromosome"/>
</dbReference>
<keyword evidence="1" id="KW-0812">Transmembrane</keyword>
<name>A0A348APB4_9FIRM</name>
<evidence type="ECO:0008006" key="4">
    <source>
        <dbReference type="Google" id="ProtNLM"/>
    </source>
</evidence>
<gene>
    <name evidence="2" type="ORF">MAMMFC1_03620</name>
</gene>
<evidence type="ECO:0000313" key="3">
    <source>
        <dbReference type="Proteomes" id="UP000276437"/>
    </source>
</evidence>
<dbReference type="AlphaFoldDB" id="A0A348APB4"/>
<evidence type="ECO:0000256" key="1">
    <source>
        <dbReference type="SAM" id="Phobius"/>
    </source>
</evidence>
<sequence length="201" mass="21368">MAALGTAIQDWLSQAKKITKGGNINFRLILLGVIGIILLLVSGLLESPQTKTKIPVVLPNESAKTAVGNRSFEEAMEAKLANTLAQIKGAGTVSVSITLESSGMSEHAKNVTRETKVIQEKDTAGGIRTTTETKETEQILLSKDNGNDHPVMVRESKPVIKGVLIVAEGANDSNVKANITKAIESGLGVPSYKVTVLPQRR</sequence>
<feature type="transmembrane region" description="Helical" evidence="1">
    <location>
        <begin position="24"/>
        <end position="45"/>
    </location>
</feature>
<protein>
    <recommendedName>
        <fullName evidence="4">Stage III sporulation protein AG</fullName>
    </recommendedName>
</protein>
<dbReference type="OrthoDB" id="1634070at2"/>
<evidence type="ECO:0000313" key="2">
    <source>
        <dbReference type="EMBL" id="BBB92912.1"/>
    </source>
</evidence>
<dbReference type="RefSeq" id="WP_126309809.1">
    <property type="nucleotide sequence ID" value="NZ_AP018449.1"/>
</dbReference>
<keyword evidence="3" id="KW-1185">Reference proteome</keyword>
<organism evidence="2 3">
    <name type="scientific">Methylomusa anaerophila</name>
    <dbReference type="NCBI Taxonomy" id="1930071"/>
    <lineage>
        <taxon>Bacteria</taxon>
        <taxon>Bacillati</taxon>
        <taxon>Bacillota</taxon>
        <taxon>Negativicutes</taxon>
        <taxon>Selenomonadales</taxon>
        <taxon>Sporomusaceae</taxon>
        <taxon>Methylomusa</taxon>
    </lineage>
</organism>
<dbReference type="KEGG" id="mana:MAMMFC1_03620"/>